<keyword evidence="5" id="KW-0732">Signal</keyword>
<reference evidence="7 8" key="1">
    <citation type="submission" date="2018-08" db="EMBL/GenBank/DDBJ databases">
        <title>Chryseobacterium nematophagum: a novel matrix digesting pathogen of nematodes.</title>
        <authorList>
            <person name="Page A."/>
            <person name="Roberts M."/>
            <person name="Felix M.-A."/>
            <person name="Weir W."/>
        </authorList>
    </citation>
    <scope>NUCLEOTIDE SEQUENCE [LARGE SCALE GENOMIC DNA]</scope>
    <source>
        <strain evidence="7 8">JUb129</strain>
    </source>
</reference>
<dbReference type="CDD" id="cd02966">
    <property type="entry name" value="TlpA_like_family"/>
    <property type="match status" value="1"/>
</dbReference>
<dbReference type="GO" id="GO:0016491">
    <property type="term" value="F:oxidoreductase activity"/>
    <property type="evidence" value="ECO:0007669"/>
    <property type="project" value="InterPro"/>
</dbReference>
<keyword evidence="4" id="KW-0676">Redox-active center</keyword>
<proteinExistence type="predicted"/>
<name>A0A3M7TE89_9FLAO</name>
<evidence type="ECO:0000256" key="2">
    <source>
        <dbReference type="ARBA" id="ARBA00022748"/>
    </source>
</evidence>
<evidence type="ECO:0000259" key="6">
    <source>
        <dbReference type="PROSITE" id="PS51352"/>
    </source>
</evidence>
<dbReference type="PANTHER" id="PTHR42852:SF6">
    <property type="entry name" value="THIOL:DISULFIDE INTERCHANGE PROTEIN DSBE"/>
    <property type="match status" value="1"/>
</dbReference>
<dbReference type="InterPro" id="IPR036249">
    <property type="entry name" value="Thioredoxin-like_sf"/>
</dbReference>
<dbReference type="AlphaFoldDB" id="A0A3M7TE89"/>
<evidence type="ECO:0000256" key="5">
    <source>
        <dbReference type="SAM" id="SignalP"/>
    </source>
</evidence>
<evidence type="ECO:0000313" key="8">
    <source>
        <dbReference type="Proteomes" id="UP000278775"/>
    </source>
</evidence>
<dbReference type="Proteomes" id="UP000278775">
    <property type="component" value="Unassembled WGS sequence"/>
</dbReference>
<sequence length="463" mass="52677">MKKALIFILLGLLLLGCKQNDAPTYVEGTTKGFSPKELYISSYNSIVTDTISVDSISHFKKEFKLKSADFFTIYDRDGNTFSLYLEPGKKNNITLNNKRNEVVVTGDLSIENKLYSELQKGNDSLTKKVQGEYAKLNEVAFLEKMKDFEVAQNRLINKISQKEKLNPDFVKLLQQDILYTSLGWKQYYPMISGNIEKTDEKSATALKAYYAKIDESIKEDSILLKLNSYREVMDRRVLIDLSQKMGKDESFDYVMEYLNEIKATIQSPTIRAEVSYDFLKMGLSMAKDKKAIMDMYKSFGAKGEKLQAIEKIYAKLKKIEPGNPAPDFSYADVDGKAYTLTDFKGKILYIDIWATWCGPCKGEIPHLKALEKSFEGKDIAFVSISLDSDKDIEKWKTFVKKNKLGGIQLHADGDFNSKIATEYQINAIPRFILIGKDGKIINSDAERPTDEKKIKQVLEKALI</sequence>
<evidence type="ECO:0000256" key="4">
    <source>
        <dbReference type="ARBA" id="ARBA00023284"/>
    </source>
</evidence>
<dbReference type="InterPro" id="IPR013740">
    <property type="entry name" value="Redoxin"/>
</dbReference>
<dbReference type="PANTHER" id="PTHR42852">
    <property type="entry name" value="THIOL:DISULFIDE INTERCHANGE PROTEIN DSBE"/>
    <property type="match status" value="1"/>
</dbReference>
<dbReference type="Gene3D" id="3.40.30.10">
    <property type="entry name" value="Glutaredoxin"/>
    <property type="match status" value="1"/>
</dbReference>
<feature type="signal peptide" evidence="5">
    <location>
        <begin position="1"/>
        <end position="22"/>
    </location>
</feature>
<dbReference type="GO" id="GO:0030313">
    <property type="term" value="C:cell envelope"/>
    <property type="evidence" value="ECO:0007669"/>
    <property type="project" value="UniProtKB-SubCell"/>
</dbReference>
<feature type="chain" id="PRO_5018167345" evidence="5">
    <location>
        <begin position="23"/>
        <end position="463"/>
    </location>
</feature>
<dbReference type="PROSITE" id="PS51352">
    <property type="entry name" value="THIOREDOXIN_2"/>
    <property type="match status" value="1"/>
</dbReference>
<organism evidence="7 8">
    <name type="scientific">Chryseobacterium nematophagum</name>
    <dbReference type="NCBI Taxonomy" id="2305228"/>
    <lineage>
        <taxon>Bacteria</taxon>
        <taxon>Pseudomonadati</taxon>
        <taxon>Bacteroidota</taxon>
        <taxon>Flavobacteriia</taxon>
        <taxon>Flavobacteriales</taxon>
        <taxon>Weeksellaceae</taxon>
        <taxon>Chryseobacterium group</taxon>
        <taxon>Chryseobacterium</taxon>
    </lineage>
</organism>
<dbReference type="InterPro" id="IPR050553">
    <property type="entry name" value="Thioredoxin_ResA/DsbE_sf"/>
</dbReference>
<comment type="subcellular location">
    <subcellularLocation>
        <location evidence="1">Cell envelope</location>
    </subcellularLocation>
</comment>
<evidence type="ECO:0000256" key="3">
    <source>
        <dbReference type="ARBA" id="ARBA00023157"/>
    </source>
</evidence>
<keyword evidence="3" id="KW-1015">Disulfide bond</keyword>
<comment type="caution">
    <text evidence="7">The sequence shown here is derived from an EMBL/GenBank/DDBJ whole genome shotgun (WGS) entry which is preliminary data.</text>
</comment>
<dbReference type="RefSeq" id="WP_122637893.1">
    <property type="nucleotide sequence ID" value="NZ_QWIU01000003.1"/>
</dbReference>
<evidence type="ECO:0000313" key="7">
    <source>
        <dbReference type="EMBL" id="RNA60500.1"/>
    </source>
</evidence>
<dbReference type="PROSITE" id="PS51257">
    <property type="entry name" value="PROKAR_LIPOPROTEIN"/>
    <property type="match status" value="1"/>
</dbReference>
<evidence type="ECO:0000256" key="1">
    <source>
        <dbReference type="ARBA" id="ARBA00004196"/>
    </source>
</evidence>
<dbReference type="OrthoDB" id="1098640at2"/>
<dbReference type="EMBL" id="QWIU01000003">
    <property type="protein sequence ID" value="RNA60500.1"/>
    <property type="molecule type" value="Genomic_DNA"/>
</dbReference>
<feature type="domain" description="Thioredoxin" evidence="6">
    <location>
        <begin position="319"/>
        <end position="463"/>
    </location>
</feature>
<gene>
    <name evidence="7" type="ORF">D1631_18605</name>
</gene>
<keyword evidence="2" id="KW-0201">Cytochrome c-type biogenesis</keyword>
<accession>A0A3M7TE89</accession>
<dbReference type="Pfam" id="PF08534">
    <property type="entry name" value="Redoxin"/>
    <property type="match status" value="1"/>
</dbReference>
<dbReference type="InterPro" id="IPR013766">
    <property type="entry name" value="Thioredoxin_domain"/>
</dbReference>
<dbReference type="SUPFAM" id="SSF52833">
    <property type="entry name" value="Thioredoxin-like"/>
    <property type="match status" value="1"/>
</dbReference>
<protein>
    <submittedName>
        <fullName evidence="7">TlpA family protein disulfide reductase</fullName>
    </submittedName>
</protein>
<dbReference type="GO" id="GO:0017004">
    <property type="term" value="P:cytochrome complex assembly"/>
    <property type="evidence" value="ECO:0007669"/>
    <property type="project" value="UniProtKB-KW"/>
</dbReference>